<dbReference type="EMBL" id="AFYH01055214">
    <property type="status" value="NOT_ANNOTATED_CDS"/>
    <property type="molecule type" value="Genomic_DNA"/>
</dbReference>
<evidence type="ECO:0000313" key="7">
    <source>
        <dbReference type="Ensembl" id="ENSLACP00000015072.1"/>
    </source>
</evidence>
<dbReference type="Ensembl" id="ENSLACT00000015178.1">
    <property type="protein sequence ID" value="ENSLACP00000015072.1"/>
    <property type="gene ID" value="ENSLACG00000013263.1"/>
</dbReference>
<dbReference type="InterPro" id="IPR001007">
    <property type="entry name" value="VWF_dom"/>
</dbReference>
<dbReference type="CDD" id="cd19941">
    <property type="entry name" value="TIL"/>
    <property type="match status" value="6"/>
</dbReference>
<dbReference type="STRING" id="7897.ENSLACP00000015072"/>
<dbReference type="EMBL" id="AFYH01055217">
    <property type="status" value="NOT_ANNOTATED_CDS"/>
    <property type="molecule type" value="Genomic_DNA"/>
</dbReference>
<dbReference type="eggNOG" id="KOG1480">
    <property type="taxonomic scope" value="Eukaryota"/>
</dbReference>
<accession>H3AZK1</accession>
<dbReference type="PROSITE" id="PS01225">
    <property type="entry name" value="CTCK_2"/>
    <property type="match status" value="1"/>
</dbReference>
<dbReference type="SUPFAM" id="SSF57603">
    <property type="entry name" value="FnI-like domain"/>
    <property type="match status" value="1"/>
</dbReference>
<dbReference type="Gene3D" id="2.20.100.10">
    <property type="entry name" value="Thrombospondin type-1 (TSP1) repeat"/>
    <property type="match status" value="11"/>
</dbReference>
<dbReference type="EMBL" id="AFYH01055213">
    <property type="status" value="NOT_ANNOTATED_CDS"/>
    <property type="molecule type" value="Genomic_DNA"/>
</dbReference>
<evidence type="ECO:0000256" key="2">
    <source>
        <dbReference type="ARBA" id="ARBA00022737"/>
    </source>
</evidence>
<dbReference type="FunFam" id="2.20.100.10:FF:000001">
    <property type="entry name" value="semaphorin-5A isoform X1"/>
    <property type="match status" value="2"/>
</dbReference>
<dbReference type="FunCoup" id="H3AZK1">
    <property type="interactions" value="644"/>
</dbReference>
<dbReference type="EMBL" id="AFYH01055212">
    <property type="status" value="NOT_ANNOTATED_CDS"/>
    <property type="molecule type" value="Genomic_DNA"/>
</dbReference>
<dbReference type="Gene3D" id="2.10.25.10">
    <property type="entry name" value="Laminin"/>
    <property type="match status" value="7"/>
</dbReference>
<dbReference type="Pfam" id="PF00093">
    <property type="entry name" value="VWC"/>
    <property type="match status" value="1"/>
</dbReference>
<dbReference type="Pfam" id="PF00090">
    <property type="entry name" value="TSP_1"/>
    <property type="match status" value="11"/>
</dbReference>
<dbReference type="PANTHER" id="PTHR22906">
    <property type="entry name" value="PROPERDIN"/>
    <property type="match status" value="1"/>
</dbReference>
<dbReference type="PRINTS" id="PR01705">
    <property type="entry name" value="TSP1REPEAT"/>
</dbReference>
<comment type="caution">
    <text evidence="4">Lacks conserved residue(s) required for the propagation of feature annotation.</text>
</comment>
<keyword evidence="8" id="KW-1185">Reference proteome</keyword>
<evidence type="ECO:0000313" key="8">
    <source>
        <dbReference type="Proteomes" id="UP000008672"/>
    </source>
</evidence>
<evidence type="ECO:0000259" key="5">
    <source>
        <dbReference type="PROSITE" id="PS01225"/>
    </source>
</evidence>
<dbReference type="InterPro" id="IPR052065">
    <property type="entry name" value="Compl_asym_regulator"/>
</dbReference>
<dbReference type="FunFam" id="2.10.25.10:FF:000217">
    <property type="entry name" value="SCO-spondin"/>
    <property type="match status" value="2"/>
</dbReference>
<dbReference type="FunFam" id="2.20.100.10:FF:000002">
    <property type="entry name" value="Unc-5 netrin receptor C"/>
    <property type="match status" value="2"/>
</dbReference>
<evidence type="ECO:0000256" key="1">
    <source>
        <dbReference type="ARBA" id="ARBA00022729"/>
    </source>
</evidence>
<dbReference type="EMBL" id="AFYH01055219">
    <property type="status" value="NOT_ANNOTATED_CDS"/>
    <property type="molecule type" value="Genomic_DNA"/>
</dbReference>
<dbReference type="InParanoid" id="H3AZK1"/>
<dbReference type="InterPro" id="IPR002919">
    <property type="entry name" value="TIL_dom"/>
</dbReference>
<dbReference type="EMBL" id="AFYH01055216">
    <property type="status" value="NOT_ANNOTATED_CDS"/>
    <property type="molecule type" value="Genomic_DNA"/>
</dbReference>
<proteinExistence type="predicted"/>
<keyword evidence="3" id="KW-1015">Disulfide bond</keyword>
<dbReference type="SMART" id="SM00214">
    <property type="entry name" value="VWC"/>
    <property type="match status" value="4"/>
</dbReference>
<dbReference type="InterPro" id="IPR006207">
    <property type="entry name" value="Cys_knot_C"/>
</dbReference>
<keyword evidence="1" id="KW-0732">Signal</keyword>
<dbReference type="EMBL" id="AFYH01055218">
    <property type="status" value="NOT_ANNOTATED_CDS"/>
    <property type="molecule type" value="Genomic_DNA"/>
</dbReference>
<dbReference type="InterPro" id="IPR036084">
    <property type="entry name" value="Ser_inhib-like_sf"/>
</dbReference>
<dbReference type="Proteomes" id="UP000008672">
    <property type="component" value="Unassembled WGS sequence"/>
</dbReference>
<sequence>GGGQVHFECGKPCPRSCDDLHISTVCLDSSECQPSCGCLTGQVLQDGVCIEPAECRCKYQNSTLGIPEAENRTSAWTDRASWEYIEPGETVQAPCLNCTCETGHLNCTSDPLCRLNGGWSSWKSKVWSEWSPWSACTVTCGGGEQMRTRTCLQLECQGLPVQSKACNTQVCFEVGCPVDRLYRECLNGEGCPYSCAHLNNRMDCFTDGCEEGCHCPVDMYLHNGSCVKDCPCILDRETLQQFQNHSTNSSESPVVLSGVRKVISLGDEILPGDGAYHNCSYCTCQHGQLNCTFHLCPVDGGMSLWSTWSTCSLSCGGLGQMTRSRSCTNPAPANGGKGCSGPTAEIKYCQTPECEKSSGPTVEPTSSSPEGYGAWTSWTPCSKSCSDPEYPAIKTRSRFCMPGMNCTGEPFQEKVCNLPQCTDEAECRWGNCSSRNCSWNPWSEWSECSRSCGVGRQQRIRTYNPPGPDGVWCEDTLTGNMDIRFCNIQACIVDGGWSRWSPWSRCDRTCGGGKSVRTRSCSSPPPKNGGKNCRGKKYQVKLCNPKPCGNESCPPSMEYVNCANRCPRHCTDYQRGIACIDSDPCEPGCRCPEGFLEQDGGCVLPWQCECTDAQGLNWAPGSSRQDDCNNCTCSDGQIICTNDTCPTAECSWSRWSAWSQCSVTCDRGVQTRFRSSTSGSSDRKCLEDQSQTKHCYQGICPPLCLHDNLEYHFADTWLVGECQQCLCTPEGTYCLDIDCKAVDGTWTPWSPWSDCPVTCGQGTQIRNRACINPPPRNNGSDCEGPETEAQNCSTLPCPVDGGWCEWSDWTPCSQSCGPGIVTRRRNCSCLLLESGGAVCSDSESIEMQHCYNQPCPEDCSWSPWSDWTNCSCNSVLQYRYRIQQGPNHGGKPCEGPESESRICDLRECEKANCDIPFEYRDCGSPCGALCSSFQQKEECENSTLCVPGCYCPEGLLEFNGTCVPLSECGCLHLIQSEDGNSTTPVYLLSNDTLTLDCKHCVCWEGELQCTSESCEGAITMSEWSEWTPCTPCLPLSALSPRTVSLLMLQSVDSDNDTVLPSNALLLASVQRRYRSCLDVETGLPVSEDLPQCIGELVEEKLCPHIRLCEDLCLWSEWSPWSPCRAPCSGGFRVRKRYVLHPEGGQKCQGPRFQSESCNTAVCPGEHCDDRGKVYSITCANQCPRTCADLWEHVECLQGACRPGCRCPDGWLLQDNKCVPISQCRCGLPSTNVTQEYNPGEMAQVDCNNCTCGNGSFGCTDFKCPVYGPWSEWSECSATCGGGHMTRNRTCEDIADGLSCAGEAVQMKECSTHPCPECPGNQISSSCANACPHSCTDLQTGAKCLQDDCELGCACPSDQVLQDGVCVSPQECPCSLIASTIPWLISLTTEDRLKIYPAGAVIYHECNSCICQNGTFNCSEDNCNDEQCPPGEKWRKAPSENELCERTCQEIYEDTKRNCSVGEMEGCVCEAGRYRNSTDRCVTAAHCECLVGGRVYQPGTEWQEGCATCHCLNGMKICIAECPPLHCIEGEIKVEEPGSCCPVCRKETIGESSSVCRLYTEVRNITKGSCHLDNVEVSYCSGRCLSRTNVTPEEPFLQTLCDCCSYHLDPTNPVRFLRLQCENGETEQVVLPVIHSCKCSSCQGENKY</sequence>
<feature type="domain" description="VWFC" evidence="6">
    <location>
        <begin position="1488"/>
        <end position="1544"/>
    </location>
</feature>
<dbReference type="EMBL" id="AFYH01055210">
    <property type="status" value="NOT_ANNOTATED_CDS"/>
    <property type="molecule type" value="Genomic_DNA"/>
</dbReference>
<evidence type="ECO:0000256" key="3">
    <source>
        <dbReference type="ARBA" id="ARBA00023157"/>
    </source>
</evidence>
<evidence type="ECO:0000256" key="4">
    <source>
        <dbReference type="PROSITE-ProRule" id="PRU00039"/>
    </source>
</evidence>
<reference evidence="8" key="1">
    <citation type="submission" date="2011-08" db="EMBL/GenBank/DDBJ databases">
        <title>The draft genome of Latimeria chalumnae.</title>
        <authorList>
            <person name="Di Palma F."/>
            <person name="Alfoldi J."/>
            <person name="Johnson J."/>
            <person name="Berlin A."/>
            <person name="Gnerre S."/>
            <person name="Jaffe D."/>
            <person name="MacCallum I."/>
            <person name="Young S."/>
            <person name="Walker B.J."/>
            <person name="Lander E."/>
            <person name="Lindblad-Toh K."/>
        </authorList>
    </citation>
    <scope>NUCLEOTIDE SEQUENCE [LARGE SCALE GENOMIC DNA]</scope>
    <source>
        <strain evidence="8">Wild caught</strain>
    </source>
</reference>
<reference evidence="7" key="2">
    <citation type="submission" date="2025-08" db="UniProtKB">
        <authorList>
            <consortium name="Ensembl"/>
        </authorList>
    </citation>
    <scope>IDENTIFICATION</scope>
</reference>
<protein>
    <recommendedName>
        <fullName evidence="9">SCO-spondin</fullName>
    </recommendedName>
</protein>
<dbReference type="Pfam" id="PF01826">
    <property type="entry name" value="TIL"/>
    <property type="match status" value="5"/>
</dbReference>
<dbReference type="SUPFAM" id="SSF57567">
    <property type="entry name" value="Serine protease inhibitors"/>
    <property type="match status" value="7"/>
</dbReference>
<dbReference type="InterPro" id="IPR036383">
    <property type="entry name" value="TSP1_rpt_sf"/>
</dbReference>
<dbReference type="HOGENOM" id="CLU_242615_0_0_1"/>
<dbReference type="eggNOG" id="KOG4475">
    <property type="taxonomic scope" value="Eukaryota"/>
</dbReference>
<dbReference type="GeneTree" id="ENSGT00940000155829"/>
<dbReference type="EMBL" id="AFYH01055211">
    <property type="status" value="NOT_ANNOTATED_CDS"/>
    <property type="molecule type" value="Genomic_DNA"/>
</dbReference>
<feature type="domain" description="CTCK" evidence="5">
    <location>
        <begin position="1543"/>
        <end position="1642"/>
    </location>
</feature>
<dbReference type="PROSITE" id="PS50092">
    <property type="entry name" value="TSP1"/>
    <property type="match status" value="12"/>
</dbReference>
<evidence type="ECO:0000259" key="6">
    <source>
        <dbReference type="PROSITE" id="PS50184"/>
    </source>
</evidence>
<dbReference type="EMBL" id="AFYH01055215">
    <property type="status" value="NOT_ANNOTATED_CDS"/>
    <property type="molecule type" value="Genomic_DNA"/>
</dbReference>
<reference evidence="7" key="3">
    <citation type="submission" date="2025-09" db="UniProtKB">
        <authorList>
            <consortium name="Ensembl"/>
        </authorList>
    </citation>
    <scope>IDENTIFICATION</scope>
</reference>
<dbReference type="SMART" id="SM00209">
    <property type="entry name" value="TSP1"/>
    <property type="match status" value="11"/>
</dbReference>
<dbReference type="SMART" id="SM00215">
    <property type="entry name" value="VWC_out"/>
    <property type="match status" value="3"/>
</dbReference>
<name>H3AZK1_LATCH</name>
<evidence type="ECO:0008006" key="9">
    <source>
        <dbReference type="Google" id="ProtNLM"/>
    </source>
</evidence>
<dbReference type="InterPro" id="IPR000884">
    <property type="entry name" value="TSP1_rpt"/>
</dbReference>
<dbReference type="OMA" id="QWERWGG"/>
<organism evidence="7 8">
    <name type="scientific">Latimeria chalumnae</name>
    <name type="common">Coelacanth</name>
    <dbReference type="NCBI Taxonomy" id="7897"/>
    <lineage>
        <taxon>Eukaryota</taxon>
        <taxon>Metazoa</taxon>
        <taxon>Chordata</taxon>
        <taxon>Craniata</taxon>
        <taxon>Vertebrata</taxon>
        <taxon>Euteleostomi</taxon>
        <taxon>Coelacanthiformes</taxon>
        <taxon>Coelacanthidae</taxon>
        <taxon>Latimeria</taxon>
    </lineage>
</organism>
<dbReference type="PROSITE" id="PS50184">
    <property type="entry name" value="VWFC_2"/>
    <property type="match status" value="1"/>
</dbReference>
<dbReference type="PROSITE" id="PS01208">
    <property type="entry name" value="VWFC_1"/>
    <property type="match status" value="1"/>
</dbReference>
<dbReference type="SUPFAM" id="SSF82895">
    <property type="entry name" value="TSP-1 type 1 repeat"/>
    <property type="match status" value="11"/>
</dbReference>
<keyword evidence="2" id="KW-0677">Repeat</keyword>